<dbReference type="EMBL" id="KI894019">
    <property type="protein sequence ID" value="OCF28354.1"/>
    <property type="molecule type" value="Genomic_DNA"/>
</dbReference>
<dbReference type="AlphaFoldDB" id="A0A1B9GBG4"/>
<dbReference type="VEuPathDB" id="FungiDB:I302_03213"/>
<keyword evidence="2" id="KW-0472">Membrane</keyword>
<protein>
    <submittedName>
        <fullName evidence="4">Uncharacterized protein</fullName>
    </submittedName>
</protein>
<name>A0A1B9GBG4_9TREE</name>
<feature type="chain" id="PRO_5042334960" evidence="3">
    <location>
        <begin position="21"/>
        <end position="164"/>
    </location>
</feature>
<evidence type="ECO:0000256" key="3">
    <source>
        <dbReference type="SAM" id="SignalP"/>
    </source>
</evidence>
<keyword evidence="2" id="KW-1133">Transmembrane helix</keyword>
<dbReference type="KEGG" id="kbi:30207612"/>
<feature type="transmembrane region" description="Helical" evidence="2">
    <location>
        <begin position="146"/>
        <end position="163"/>
    </location>
</feature>
<reference evidence="5" key="4">
    <citation type="submission" date="2024-02" db="EMBL/GenBank/DDBJ databases">
        <title>Comparative genomics of Cryptococcus and Kwoniella reveals pathogenesis evolution and contrasting modes of karyotype evolution via chromosome fusion or intercentromeric recombination.</title>
        <authorList>
            <person name="Coelho M.A."/>
            <person name="David-Palma M."/>
            <person name="Shea T."/>
            <person name="Bowers K."/>
            <person name="McGinley-Smith S."/>
            <person name="Mohammad A.W."/>
            <person name="Gnirke A."/>
            <person name="Yurkov A.M."/>
            <person name="Nowrousian M."/>
            <person name="Sun S."/>
            <person name="Cuomo C.A."/>
            <person name="Heitman J."/>
        </authorList>
    </citation>
    <scope>NUCLEOTIDE SEQUENCE</scope>
    <source>
        <strain evidence="5">CBS 10118</strain>
    </source>
</reference>
<organism evidence="4">
    <name type="scientific">Kwoniella bestiolae CBS 10118</name>
    <dbReference type="NCBI Taxonomy" id="1296100"/>
    <lineage>
        <taxon>Eukaryota</taxon>
        <taxon>Fungi</taxon>
        <taxon>Dikarya</taxon>
        <taxon>Basidiomycota</taxon>
        <taxon>Agaricomycotina</taxon>
        <taxon>Tremellomycetes</taxon>
        <taxon>Tremellales</taxon>
        <taxon>Cryptococcaceae</taxon>
        <taxon>Kwoniella</taxon>
    </lineage>
</organism>
<keyword evidence="2" id="KW-0812">Transmembrane</keyword>
<accession>A0A1B9GBG4</accession>
<proteinExistence type="predicted"/>
<dbReference type="Proteomes" id="UP000092730">
    <property type="component" value="Chromosome 2"/>
</dbReference>
<dbReference type="GeneID" id="30207612"/>
<evidence type="ECO:0000256" key="1">
    <source>
        <dbReference type="SAM" id="MobiDB-lite"/>
    </source>
</evidence>
<reference evidence="4" key="1">
    <citation type="submission" date="2013-07" db="EMBL/GenBank/DDBJ databases">
        <title>The Genome Sequence of Cryptococcus bestiolae CBS10118.</title>
        <authorList>
            <consortium name="The Broad Institute Genome Sequencing Platform"/>
            <person name="Cuomo C."/>
            <person name="Litvintseva A."/>
            <person name="Chen Y."/>
            <person name="Heitman J."/>
            <person name="Sun S."/>
            <person name="Springer D."/>
            <person name="Dromer F."/>
            <person name="Young S.K."/>
            <person name="Zeng Q."/>
            <person name="Gargeya S."/>
            <person name="Fitzgerald M."/>
            <person name="Abouelleil A."/>
            <person name="Alvarado L."/>
            <person name="Berlin A.M."/>
            <person name="Chapman S.B."/>
            <person name="Dewar J."/>
            <person name="Goldberg J."/>
            <person name="Griggs A."/>
            <person name="Gujja S."/>
            <person name="Hansen M."/>
            <person name="Howarth C."/>
            <person name="Imamovic A."/>
            <person name="Larimer J."/>
            <person name="McCowan C."/>
            <person name="Murphy C."/>
            <person name="Pearson M."/>
            <person name="Priest M."/>
            <person name="Roberts A."/>
            <person name="Saif S."/>
            <person name="Shea T."/>
            <person name="Sykes S."/>
            <person name="Wortman J."/>
            <person name="Nusbaum C."/>
            <person name="Birren B."/>
        </authorList>
    </citation>
    <scope>NUCLEOTIDE SEQUENCE [LARGE SCALE GENOMIC DNA]</scope>
    <source>
        <strain evidence="4">CBS 10118</strain>
    </source>
</reference>
<gene>
    <name evidence="4" type="ORF">I302_03213</name>
    <name evidence="5" type="ORF">I302_104507</name>
</gene>
<evidence type="ECO:0000313" key="5">
    <source>
        <dbReference type="EMBL" id="WVW82496.1"/>
    </source>
</evidence>
<evidence type="ECO:0000313" key="4">
    <source>
        <dbReference type="EMBL" id="OCF28354.1"/>
    </source>
</evidence>
<keyword evidence="3" id="KW-0732">Signal</keyword>
<evidence type="ECO:0000313" key="6">
    <source>
        <dbReference type="Proteomes" id="UP000092730"/>
    </source>
</evidence>
<sequence>MLSSTFAVTLLVVTLSCVASAPGLQSAENRRGIAGPAETIDPHNQLGPGQGEHTTSLYCATSSHPEISSTPVLLDKAWVVLAKVPTITTAPEVINTGMAAADYEWMAKREIEVRKKKKVKLPKTSGASNSTSTRSSAHTAIYHENSMSYFLIGIAALLGLTLAL</sequence>
<feature type="region of interest" description="Disordered" evidence="1">
    <location>
        <begin position="34"/>
        <end position="55"/>
    </location>
</feature>
<reference evidence="4" key="3">
    <citation type="submission" date="2014-01" db="EMBL/GenBank/DDBJ databases">
        <title>Evolution of pathogenesis and genome organization in the Tremellales.</title>
        <authorList>
            <person name="Cuomo C."/>
            <person name="Litvintseva A."/>
            <person name="Heitman J."/>
            <person name="Chen Y."/>
            <person name="Sun S."/>
            <person name="Springer D."/>
            <person name="Dromer F."/>
            <person name="Young S."/>
            <person name="Zeng Q."/>
            <person name="Chapman S."/>
            <person name="Gujja S."/>
            <person name="Saif S."/>
            <person name="Birren B."/>
        </authorList>
    </citation>
    <scope>NUCLEOTIDE SEQUENCE</scope>
    <source>
        <strain evidence="4">CBS 10118</strain>
    </source>
</reference>
<dbReference type="RefSeq" id="XP_019049424.1">
    <property type="nucleotide sequence ID" value="XM_019189862.1"/>
</dbReference>
<dbReference type="EMBL" id="CP144542">
    <property type="protein sequence ID" value="WVW82496.1"/>
    <property type="molecule type" value="Genomic_DNA"/>
</dbReference>
<reference evidence="5" key="2">
    <citation type="submission" date="2013-07" db="EMBL/GenBank/DDBJ databases">
        <authorList>
            <consortium name="The Broad Institute Genome Sequencing Platform"/>
            <person name="Cuomo C."/>
            <person name="Litvintseva A."/>
            <person name="Chen Y."/>
            <person name="Heitman J."/>
            <person name="Sun S."/>
            <person name="Springer D."/>
            <person name="Dromer F."/>
            <person name="Young S.K."/>
            <person name="Zeng Q."/>
            <person name="Gargeya S."/>
            <person name="Fitzgerald M."/>
            <person name="Abouelleil A."/>
            <person name="Alvarado L."/>
            <person name="Berlin A.M."/>
            <person name="Chapman S.B."/>
            <person name="Dewar J."/>
            <person name="Goldberg J."/>
            <person name="Griggs A."/>
            <person name="Gujja S."/>
            <person name="Hansen M."/>
            <person name="Howarth C."/>
            <person name="Imamovic A."/>
            <person name="Larimer J."/>
            <person name="McCowan C."/>
            <person name="Murphy C."/>
            <person name="Pearson M."/>
            <person name="Priest M."/>
            <person name="Roberts A."/>
            <person name="Saif S."/>
            <person name="Shea T."/>
            <person name="Sykes S."/>
            <person name="Wortman J."/>
            <person name="Nusbaum C."/>
            <person name="Birren B."/>
        </authorList>
    </citation>
    <scope>NUCLEOTIDE SEQUENCE</scope>
    <source>
        <strain evidence="5">CBS 10118</strain>
    </source>
</reference>
<feature type="signal peptide" evidence="3">
    <location>
        <begin position="1"/>
        <end position="20"/>
    </location>
</feature>
<keyword evidence="6" id="KW-1185">Reference proteome</keyword>
<evidence type="ECO:0000256" key="2">
    <source>
        <dbReference type="SAM" id="Phobius"/>
    </source>
</evidence>